<dbReference type="InterPro" id="IPR029063">
    <property type="entry name" value="SAM-dependent_MTases_sf"/>
</dbReference>
<reference evidence="1 2" key="1">
    <citation type="submission" date="2020-01" db="EMBL/GenBank/DDBJ databases">
        <authorList>
            <person name="Kim M.K."/>
        </authorList>
    </citation>
    <scope>NUCLEOTIDE SEQUENCE [LARGE SCALE GENOMIC DNA]</scope>
    <source>
        <strain evidence="1 2">172606-1</strain>
    </source>
</reference>
<dbReference type="Gene3D" id="3.40.50.150">
    <property type="entry name" value="Vaccinia Virus protein VP39"/>
    <property type="match status" value="1"/>
</dbReference>
<dbReference type="KEGG" id="rhoz:GXP67_15155"/>
<dbReference type="AlphaFoldDB" id="A0A6C0GIK1"/>
<dbReference type="GO" id="GO:0008168">
    <property type="term" value="F:methyltransferase activity"/>
    <property type="evidence" value="ECO:0007669"/>
    <property type="project" value="UniProtKB-KW"/>
</dbReference>
<sequence>MKKEITQSGIPFDPNYFEDLSKKGVTKEIKDVFTFIFETNHWQGSDSVSGAGSDYAQTVAVAEALPSLLAAHSIKTMLDLPCGDFLWMSQLNLPLEQYIGADIVNSLITHHQQTYTSPARQFQVIDLTKDSLPEVDLIFCRDCLVHLSFDDIRKVFQNLVSSNIQYILTTTFTDRTENKDIITGDWRTLNLQTAPFNLPAPIAVINEQCTEGNGAYADKSMALWEVKVLTGML</sequence>
<name>A0A6C0GIK1_9BACT</name>
<evidence type="ECO:0000313" key="1">
    <source>
        <dbReference type="EMBL" id="QHT67881.1"/>
    </source>
</evidence>
<dbReference type="Proteomes" id="UP000480178">
    <property type="component" value="Chromosome"/>
</dbReference>
<keyword evidence="2" id="KW-1185">Reference proteome</keyword>
<dbReference type="GO" id="GO:0032259">
    <property type="term" value="P:methylation"/>
    <property type="evidence" value="ECO:0007669"/>
    <property type="project" value="UniProtKB-KW"/>
</dbReference>
<keyword evidence="1" id="KW-0489">Methyltransferase</keyword>
<protein>
    <submittedName>
        <fullName evidence="1">Class I SAM-dependent methyltransferase</fullName>
    </submittedName>
</protein>
<keyword evidence="1" id="KW-0808">Transferase</keyword>
<accession>A0A6C0GIK1</accession>
<evidence type="ECO:0000313" key="2">
    <source>
        <dbReference type="Proteomes" id="UP000480178"/>
    </source>
</evidence>
<gene>
    <name evidence="1" type="ORF">GXP67_15155</name>
</gene>
<dbReference type="EMBL" id="CP048222">
    <property type="protein sequence ID" value="QHT67881.1"/>
    <property type="molecule type" value="Genomic_DNA"/>
</dbReference>
<proteinExistence type="predicted"/>
<dbReference type="SUPFAM" id="SSF53335">
    <property type="entry name" value="S-adenosyl-L-methionine-dependent methyltransferases"/>
    <property type="match status" value="1"/>
</dbReference>
<dbReference type="RefSeq" id="WP_162443903.1">
    <property type="nucleotide sequence ID" value="NZ_CP048222.1"/>
</dbReference>
<organism evidence="1 2">
    <name type="scientific">Rhodocytophaga rosea</name>
    <dbReference type="NCBI Taxonomy" id="2704465"/>
    <lineage>
        <taxon>Bacteria</taxon>
        <taxon>Pseudomonadati</taxon>
        <taxon>Bacteroidota</taxon>
        <taxon>Cytophagia</taxon>
        <taxon>Cytophagales</taxon>
        <taxon>Rhodocytophagaceae</taxon>
        <taxon>Rhodocytophaga</taxon>
    </lineage>
</organism>